<dbReference type="AlphaFoldDB" id="A0A2M9WMM9"/>
<dbReference type="SUPFAM" id="SSF53448">
    <property type="entry name" value="Nucleotide-diphospho-sugar transferases"/>
    <property type="match status" value="1"/>
</dbReference>
<dbReference type="Proteomes" id="UP000231914">
    <property type="component" value="Unassembled WGS sequence"/>
</dbReference>
<dbReference type="PANTHER" id="PTHR22916:SF3">
    <property type="entry name" value="UDP-GLCNAC:BETAGAL BETA-1,3-N-ACETYLGLUCOSAMINYLTRANSFERASE-LIKE PROTEIN 1"/>
    <property type="match status" value="1"/>
</dbReference>
<sequence length="310" mass="36096">MKTESTVQVLMSTYNGEKYLIQQVESILDQQNIDIQILIRDDGSTDGTLQLIKELARKYPQKIKFYSGKNIGYKRSFMDLLNKASDRCDYYAFADQDDIWKNNKLSIAVDKLNIVKYKYKLYASTVWITDANLKVLYKKDIDNFVNTFGSALSRIRLAGCTYVFNRELLRIVKKIDFKTVKENQRPSHDGMVFTICKAIDGYVYVDKNAYILHRRRNSSVTSGGNGVIKRVKHEYNLTFNSKDNVSFFAEELVSKLSDFIPRDNKLLLEEILNYKKKLKYKIKLLNDKKLDTGMFWANLEAKIRIILGLF</sequence>
<dbReference type="GO" id="GO:0016758">
    <property type="term" value="F:hexosyltransferase activity"/>
    <property type="evidence" value="ECO:0007669"/>
    <property type="project" value="UniProtKB-ARBA"/>
</dbReference>
<dbReference type="RefSeq" id="WP_145993411.1">
    <property type="nucleotide sequence ID" value="NZ_MKXG01000136.1"/>
</dbReference>
<organism evidence="2 3">
    <name type="scientific">Lactobacillus crispatus</name>
    <dbReference type="NCBI Taxonomy" id="47770"/>
    <lineage>
        <taxon>Bacteria</taxon>
        <taxon>Bacillati</taxon>
        <taxon>Bacillota</taxon>
        <taxon>Bacilli</taxon>
        <taxon>Lactobacillales</taxon>
        <taxon>Lactobacillaceae</taxon>
        <taxon>Lactobacillus</taxon>
    </lineage>
</organism>
<dbReference type="InterPro" id="IPR029044">
    <property type="entry name" value="Nucleotide-diphossugar_trans"/>
</dbReference>
<dbReference type="PANTHER" id="PTHR22916">
    <property type="entry name" value="GLYCOSYLTRANSFERASE"/>
    <property type="match status" value="1"/>
</dbReference>
<dbReference type="Pfam" id="PF00535">
    <property type="entry name" value="Glycos_transf_2"/>
    <property type="match status" value="1"/>
</dbReference>
<comment type="caution">
    <text evidence="2">The sequence shown here is derived from an EMBL/GenBank/DDBJ whole genome shotgun (WGS) entry which is preliminary data.</text>
</comment>
<feature type="domain" description="Glycosyltransferase 2-like" evidence="1">
    <location>
        <begin position="9"/>
        <end position="113"/>
    </location>
</feature>
<name>A0A2M9WMM9_9LACO</name>
<evidence type="ECO:0000313" key="2">
    <source>
        <dbReference type="EMBL" id="PJZ16661.1"/>
    </source>
</evidence>
<evidence type="ECO:0000313" key="3">
    <source>
        <dbReference type="Proteomes" id="UP000231914"/>
    </source>
</evidence>
<dbReference type="EMBL" id="MKXG01000136">
    <property type="protein sequence ID" value="PJZ16661.1"/>
    <property type="molecule type" value="Genomic_DNA"/>
</dbReference>
<protein>
    <recommendedName>
        <fullName evidence="1">Glycosyltransferase 2-like domain-containing protein</fullName>
    </recommendedName>
</protein>
<dbReference type="Gene3D" id="3.90.550.10">
    <property type="entry name" value="Spore Coat Polysaccharide Biosynthesis Protein SpsA, Chain A"/>
    <property type="match status" value="1"/>
</dbReference>
<dbReference type="InterPro" id="IPR001173">
    <property type="entry name" value="Glyco_trans_2-like"/>
</dbReference>
<reference evidence="2 3" key="1">
    <citation type="submission" date="2016-10" db="EMBL/GenBank/DDBJ databases">
        <title>WGS of isloates from the oral cavity of healthy individuals.</title>
        <authorList>
            <person name="Sharma S."/>
            <person name="Pal V.K."/>
            <person name="Patil P.B."/>
            <person name="Korpole S."/>
            <person name="Grover V."/>
        </authorList>
    </citation>
    <scope>NUCLEOTIDE SEQUENCE [LARGE SCALE GENOMIC DNA]</scope>
    <source>
        <strain evidence="2 3">DISK12</strain>
    </source>
</reference>
<accession>A0A2M9WMM9</accession>
<proteinExistence type="predicted"/>
<evidence type="ECO:0000259" key="1">
    <source>
        <dbReference type="Pfam" id="PF00535"/>
    </source>
</evidence>
<gene>
    <name evidence="2" type="ORF">BHU41_09315</name>
</gene>